<comment type="catalytic activity">
    <reaction evidence="1 10">
        <text>Exonucleolytic cleavage of poly(A) to 5'-AMP.</text>
        <dbReference type="EC" id="3.1.13.4"/>
    </reaction>
</comment>
<accession>A0A0L0N8M9</accession>
<dbReference type="Pfam" id="PF20770">
    <property type="entry name" value="PAN2_N"/>
    <property type="match status" value="1"/>
</dbReference>
<feature type="domain" description="USP" evidence="12">
    <location>
        <begin position="488"/>
        <end position="827"/>
    </location>
</feature>
<comment type="function">
    <text evidence="10">Catalytic subunit of the poly(A)-nuclease (PAN) deadenylation complex, one of two cytoplasmic mRNA deadenylases involved in mRNA turnover. PAN specifically shortens poly(A) tails of RNA and the activity is stimulated by poly(A)-binding protein PAB1. PAN deadenylation is followed by rapid degradation of the shortened mRNA tails by the CCR4-NOT complex. Deadenylated mRNAs are then degraded by two alternative mechanisms, namely exosome-mediated 3'-5' exonucleolytic degradation, or deadenlyation-dependent mRNA decaping and subsequent 5'-3' exonucleolytic degradation by XRN1. May also be involved in post-transcriptional maturation of mRNA poly(A) tails.</text>
</comment>
<feature type="binding site" evidence="10">
    <location>
        <position position="882"/>
    </location>
    <ligand>
        <name>a divalent metal cation</name>
        <dbReference type="ChEBI" id="CHEBI:60240"/>
        <note>catalytic</note>
    </ligand>
</feature>
<evidence type="ECO:0000256" key="5">
    <source>
        <dbReference type="ARBA" id="ARBA00022664"/>
    </source>
</evidence>
<dbReference type="GO" id="GO:0003676">
    <property type="term" value="F:nucleic acid binding"/>
    <property type="evidence" value="ECO:0007669"/>
    <property type="project" value="InterPro"/>
</dbReference>
<name>A0A0L0N8M9_TOLOC</name>
<evidence type="ECO:0000256" key="3">
    <source>
        <dbReference type="ARBA" id="ARBA00022490"/>
    </source>
</evidence>
<dbReference type="AlphaFoldDB" id="A0A0L0N8M9"/>
<keyword evidence="9 10" id="KW-0269">Exonuclease</keyword>
<dbReference type="InterPro" id="IPR015943">
    <property type="entry name" value="WD40/YVTN_repeat-like_dom_sf"/>
</dbReference>
<dbReference type="Pfam" id="PF00929">
    <property type="entry name" value="RNase_T"/>
    <property type="match status" value="1"/>
</dbReference>
<dbReference type="GO" id="GO:0031251">
    <property type="term" value="C:PAN complex"/>
    <property type="evidence" value="ECO:0007669"/>
    <property type="project" value="UniProtKB-UniRule"/>
</dbReference>
<dbReference type="Gene3D" id="2.130.10.10">
    <property type="entry name" value="YVTN repeat-like/Quinoprotein amine dehydrogenase"/>
    <property type="match status" value="1"/>
</dbReference>
<dbReference type="InterPro" id="IPR012337">
    <property type="entry name" value="RNaseH-like_sf"/>
</dbReference>
<keyword evidence="14" id="KW-1185">Reference proteome</keyword>
<keyword evidence="5 10" id="KW-0507">mRNA processing</keyword>
<comment type="cofactor">
    <cofactor evidence="10">
        <name>a divalent metal cation</name>
        <dbReference type="ChEBI" id="CHEBI:60240"/>
    </cofactor>
    <text evidence="10">Binds 2 metal cations per subunit in the catalytic exonuclease domain.</text>
</comment>
<evidence type="ECO:0000313" key="14">
    <source>
        <dbReference type="Proteomes" id="UP000036947"/>
    </source>
</evidence>
<evidence type="ECO:0000259" key="12">
    <source>
        <dbReference type="PROSITE" id="PS50235"/>
    </source>
</evidence>
<keyword evidence="8 10" id="KW-0378">Hydrolase</keyword>
<dbReference type="InterPro" id="IPR050785">
    <property type="entry name" value="PAN2-PAN3_catalytic_subunit"/>
</dbReference>
<comment type="similarity">
    <text evidence="10">Belongs to the peptidase C19 family. PAN2 subfamily.</text>
</comment>
<feature type="binding site" evidence="10">
    <location>
        <position position="1042"/>
    </location>
    <ligand>
        <name>a divalent metal cation</name>
        <dbReference type="ChEBI" id="CHEBI:60240"/>
        <note>catalytic</note>
    </ligand>
</feature>
<dbReference type="SMART" id="SM00479">
    <property type="entry name" value="EXOIII"/>
    <property type="match status" value="1"/>
</dbReference>
<keyword evidence="7 10" id="KW-0479">Metal-binding</keyword>
<proteinExistence type="inferred from homology"/>
<dbReference type="EC" id="3.1.13.4" evidence="10"/>
<dbReference type="FunFam" id="2.130.10.10:FF:000459">
    <property type="entry name" value="PAN2-PAN3 deadenylation complex catalytic subunit PAN2"/>
    <property type="match status" value="1"/>
</dbReference>
<comment type="subcellular location">
    <subcellularLocation>
        <location evidence="2 10">Cytoplasm</location>
    </subcellularLocation>
</comment>
<evidence type="ECO:0000256" key="11">
    <source>
        <dbReference type="SAM" id="MobiDB-lite"/>
    </source>
</evidence>
<organism evidence="13 14">
    <name type="scientific">Tolypocladium ophioglossoides (strain CBS 100239)</name>
    <name type="common">Snaketongue truffleclub</name>
    <name type="synonym">Elaphocordyceps ophioglossoides</name>
    <dbReference type="NCBI Taxonomy" id="1163406"/>
    <lineage>
        <taxon>Eukaryota</taxon>
        <taxon>Fungi</taxon>
        <taxon>Dikarya</taxon>
        <taxon>Ascomycota</taxon>
        <taxon>Pezizomycotina</taxon>
        <taxon>Sordariomycetes</taxon>
        <taxon>Hypocreomycetidae</taxon>
        <taxon>Hypocreales</taxon>
        <taxon>Ophiocordycipitaceae</taxon>
        <taxon>Tolypocladium</taxon>
    </lineage>
</organism>
<dbReference type="InterPro" id="IPR038765">
    <property type="entry name" value="Papain-like_cys_pep_sf"/>
</dbReference>
<comment type="caution">
    <text evidence="13">The sequence shown here is derived from an EMBL/GenBank/DDBJ whole genome shotgun (WGS) entry which is preliminary data.</text>
</comment>
<keyword evidence="3 10" id="KW-0963">Cytoplasm</keyword>
<protein>
    <recommendedName>
        <fullName evidence="10">PAN2-PAN3 deadenylation complex catalytic subunit PAN2</fullName>
        <ecNumber evidence="10">3.1.13.4</ecNumber>
    </recommendedName>
    <alternativeName>
        <fullName evidence="10">PAB1P-dependent poly(A)-specific ribonuclease</fullName>
    </alternativeName>
    <alternativeName>
        <fullName evidence="10">Poly(A)-nuclease deadenylation complex subunit 2</fullName>
        <shortName evidence="10">PAN deadenylation complex subunit 2</shortName>
    </alternativeName>
</protein>
<dbReference type="PROSITE" id="PS50235">
    <property type="entry name" value="USP_3"/>
    <property type="match status" value="1"/>
</dbReference>
<dbReference type="CDD" id="cd06143">
    <property type="entry name" value="PAN2_exo"/>
    <property type="match status" value="1"/>
</dbReference>
<dbReference type="Proteomes" id="UP000036947">
    <property type="component" value="Unassembled WGS sequence"/>
</dbReference>
<keyword evidence="4" id="KW-0853">WD repeat</keyword>
<dbReference type="PANTHER" id="PTHR15728:SF0">
    <property type="entry name" value="PAN2-PAN3 DEADENYLATION COMPLEX CATALYTIC SUBUNIT PAN2"/>
    <property type="match status" value="1"/>
</dbReference>
<dbReference type="Pfam" id="PF13423">
    <property type="entry name" value="UCH_1"/>
    <property type="match status" value="1"/>
</dbReference>
<dbReference type="Gene3D" id="3.90.70.10">
    <property type="entry name" value="Cysteine proteinases"/>
    <property type="match status" value="1"/>
</dbReference>
<feature type="region of interest" description="Disordered" evidence="11">
    <location>
        <begin position="1080"/>
        <end position="1139"/>
    </location>
</feature>
<dbReference type="GO" id="GO:0004535">
    <property type="term" value="F:poly(A)-specific ribonuclease activity"/>
    <property type="evidence" value="ECO:0007669"/>
    <property type="project" value="UniProtKB-UniRule"/>
</dbReference>
<dbReference type="Gene3D" id="3.30.420.10">
    <property type="entry name" value="Ribonuclease H-like superfamily/Ribonuclease H"/>
    <property type="match status" value="1"/>
</dbReference>
<evidence type="ECO:0000256" key="1">
    <source>
        <dbReference type="ARBA" id="ARBA00001663"/>
    </source>
</evidence>
<evidence type="ECO:0000256" key="8">
    <source>
        <dbReference type="ARBA" id="ARBA00022801"/>
    </source>
</evidence>
<dbReference type="InterPro" id="IPR028881">
    <property type="entry name" value="PAN2_UCH_dom"/>
</dbReference>
<evidence type="ECO:0000256" key="10">
    <source>
        <dbReference type="HAMAP-Rule" id="MF_03182"/>
    </source>
</evidence>
<comment type="domain">
    <text evidence="10">The linker, or PAN3 interaction domain (PID), between the WD40 repeats and the pseudo-UCH domain mediates interaction with PAN3.</text>
</comment>
<comment type="activity regulation">
    <text evidence="10">Positively regulated by the regulatory subunit PAN3.</text>
</comment>
<dbReference type="GO" id="GO:0006397">
    <property type="term" value="P:mRNA processing"/>
    <property type="evidence" value="ECO:0007669"/>
    <property type="project" value="UniProtKB-KW"/>
</dbReference>
<dbReference type="SUPFAM" id="SSF53098">
    <property type="entry name" value="Ribonuclease H-like"/>
    <property type="match status" value="1"/>
</dbReference>
<evidence type="ECO:0000313" key="13">
    <source>
        <dbReference type="EMBL" id="KND90498.1"/>
    </source>
</evidence>
<dbReference type="OrthoDB" id="16516at2759"/>
<feature type="binding site" evidence="10">
    <location>
        <position position="989"/>
    </location>
    <ligand>
        <name>a divalent metal cation</name>
        <dbReference type="ChEBI" id="CHEBI:60240"/>
        <note>catalytic</note>
    </ligand>
</feature>
<dbReference type="InterPro" id="IPR036322">
    <property type="entry name" value="WD40_repeat_dom_sf"/>
</dbReference>
<evidence type="ECO:0000256" key="7">
    <source>
        <dbReference type="ARBA" id="ARBA00022723"/>
    </source>
</evidence>
<dbReference type="GO" id="GO:0000932">
    <property type="term" value="C:P-body"/>
    <property type="evidence" value="ECO:0007669"/>
    <property type="project" value="TreeGrafter"/>
</dbReference>
<reference evidence="13 14" key="1">
    <citation type="journal article" date="2015" name="BMC Genomics">
        <title>The genome of the truffle-parasite Tolypocladium ophioglossoides and the evolution of antifungal peptaibiotics.</title>
        <authorList>
            <person name="Quandt C.A."/>
            <person name="Bushley K.E."/>
            <person name="Spatafora J.W."/>
        </authorList>
    </citation>
    <scope>NUCLEOTIDE SEQUENCE [LARGE SCALE GENOMIC DNA]</scope>
    <source>
        <strain evidence="13 14">CBS 100239</strain>
    </source>
</reference>
<dbReference type="GO" id="GO:0046872">
    <property type="term" value="F:metal ion binding"/>
    <property type="evidence" value="ECO:0007669"/>
    <property type="project" value="UniProtKB-KW"/>
</dbReference>
<dbReference type="CDD" id="cd02672">
    <property type="entry name" value="Peptidase_C19P"/>
    <property type="match status" value="1"/>
</dbReference>
<dbReference type="SUPFAM" id="SSF50978">
    <property type="entry name" value="WD40 repeat-like"/>
    <property type="match status" value="1"/>
</dbReference>
<feature type="compositionally biased region" description="Basic and acidic residues" evidence="11">
    <location>
        <begin position="1080"/>
        <end position="1090"/>
    </location>
</feature>
<dbReference type="PANTHER" id="PTHR15728">
    <property type="entry name" value="DEADENYLATION COMPLEX CATALYTIC SUBUNIT PAN2"/>
    <property type="match status" value="1"/>
</dbReference>
<dbReference type="InterPro" id="IPR048841">
    <property type="entry name" value="PAN2_N"/>
</dbReference>
<dbReference type="FunFam" id="3.30.420.10:FF:000028">
    <property type="entry name" value="PAN2-PAN3 deadenylation complex catalytic subunit PAN2"/>
    <property type="match status" value="1"/>
</dbReference>
<feature type="compositionally biased region" description="Basic and acidic residues" evidence="11">
    <location>
        <begin position="425"/>
        <end position="441"/>
    </location>
</feature>
<dbReference type="InterPro" id="IPR013520">
    <property type="entry name" value="Ribonucl_H"/>
</dbReference>
<dbReference type="InterPro" id="IPR036397">
    <property type="entry name" value="RNaseH_sf"/>
</dbReference>
<gene>
    <name evidence="10" type="primary">PAN2</name>
    <name evidence="13" type="ORF">TOPH_04682</name>
</gene>
<dbReference type="GO" id="GO:0000289">
    <property type="term" value="P:nuclear-transcribed mRNA poly(A) tail shortening"/>
    <property type="evidence" value="ECO:0007669"/>
    <property type="project" value="UniProtKB-UniRule"/>
</dbReference>
<feature type="region of interest" description="Disordered" evidence="11">
    <location>
        <begin position="425"/>
        <end position="450"/>
    </location>
</feature>
<comment type="subunit">
    <text evidence="10">Forms a heterotrimer with an asymmetric homodimer of the regulatory subunit PAN3 to form the poly(A)-nuclease (PAN) deadenylation complex.</text>
</comment>
<dbReference type="SUPFAM" id="SSF54001">
    <property type="entry name" value="Cysteine proteinases"/>
    <property type="match status" value="1"/>
</dbReference>
<evidence type="ECO:0000256" key="4">
    <source>
        <dbReference type="ARBA" id="ARBA00022574"/>
    </source>
</evidence>
<dbReference type="InterPro" id="IPR030843">
    <property type="entry name" value="PAN2"/>
</dbReference>
<feature type="binding site" evidence="10">
    <location>
        <position position="880"/>
    </location>
    <ligand>
        <name>a divalent metal cation</name>
        <dbReference type="ChEBI" id="CHEBI:60240"/>
        <note>catalytic</note>
    </ligand>
</feature>
<dbReference type="HAMAP" id="MF_03182">
    <property type="entry name" value="PAN2"/>
    <property type="match status" value="1"/>
</dbReference>
<dbReference type="STRING" id="1163406.A0A0L0N8M9"/>
<comment type="caution">
    <text evidence="10">Lacks conserved residue(s) required for the propagation of feature annotation.</text>
</comment>
<dbReference type="InterPro" id="IPR028889">
    <property type="entry name" value="USP"/>
</dbReference>
<comment type="domain">
    <text evidence="10">Contains a pseudo-UCH domain. This ubiquitin C-terminal hydrolase (UCH)-like or ubiquitin specific protease (USP)-like domain is predicted to be catalytically inactive because it lacks the active site catalytic triad characteristic of thiol proteases, with residues at the equivalent structural positions that are incompatible with catalysis, and it cannot bind ubiquitin. It functions as a structural scaffold for intra- and intermolecular interactions in the complex.</text>
</comment>
<evidence type="ECO:0000256" key="6">
    <source>
        <dbReference type="ARBA" id="ARBA00022722"/>
    </source>
</evidence>
<keyword evidence="6 10" id="KW-0540">Nuclease</keyword>
<sequence>MDGDWDEVSRIPFPPPGVHAMPTPVTTKTFDTSQELLWTGNDYGRVTSFMGSELQRYTSFKAHLIPDGPVRQILVNDKGVVVLGSKDFHMALRRGTPLWHIRHDEMKDLRCMSFTSKGTAEVIVAGLQDMMLVIDLNKGEVVKQVPTEYQYSIMKRGRYICAATKSGSVNLLDPVSFAVVKTWNAHSALINDMDAQHDFIVTCGYSLRQGQNYMLDPFLNVFDIKQMSSMPPIPFPAGAAYVRMHPRMLTTSIVVSQTGQMHVVDLMNPNTSNVRQANVLTYLDMFEIASSGEAMALTDPECYIHLWGSHSKLHFVDLPTPIEFATPEEPMPPIEWTQDTPLNSIGLPYYREVLASAWPDMVSDVGAPPTRFDVQFINSLKPTDFGLYGRNTRGFRRNQAEDTRNVNKSANAGLKAPKFLSEKARESATHDAKSSDDRADEFSSPITETEVESKKSEVPVMYRSVEIKYSKFGVDDFDFGFYNKTRYSGLEIHIANSYANSLLQIMNFTPMVRNLALQHAATACVGEICLLCELGFLFDMLQKADGSICQATNLLRTLSSHPQAAPLGLLEEDSHGSSLNVMLQGLARFFLDKIVQDFRSIPPASTAMEQILATSATSSIRCMNCRSEYTRPGSTFVNDLLYPSLKAPGRNSKSPRVTFSQVLKSSVERETTSKGWCSRCQRYQTIATRKTIHNIPAVLMLNTAITGQDHRLLWSTPGWLPEEIGIIVDQGQFYCYEGEDLKLHLQRGMHNITVYSLIGMAINIENGQTQKPHLVAMVNVAHAQHEAPGQSQWHLFNDFLVRSVSTEEALTFNTTWKVPSVVAFQVKHANNKIDNEWKNHLDTSILYQDLNPNLNSGSKSYQILDPETERPGQESIIALDTEFVAVRQPEIEMNSDGERETIRPIVYALARASVVRGQGENEGSPFIDDYIAIREPIVDYLTSYSGIRQEDLDPRISKHSLLPLKMAYKKLWILLNLGCKFLGHGLKQDFRVINIHVPKTQVIDTIDLFFLKSRLRKLSLAFLAWYLLKEDIQMETHDSIEDSRTALKLYRKYLEFQDAGILEMMLQDIYRAGRDVNFKPPRKDDLDVQRMDTPPLPADGATPGPSTPVRNAIGLAPPPQGTIGFGGTSWTPGKGSPFR</sequence>
<dbReference type="EMBL" id="LFRF01000012">
    <property type="protein sequence ID" value="KND90498.1"/>
    <property type="molecule type" value="Genomic_DNA"/>
</dbReference>
<evidence type="ECO:0000256" key="9">
    <source>
        <dbReference type="ARBA" id="ARBA00022839"/>
    </source>
</evidence>
<evidence type="ECO:0000256" key="2">
    <source>
        <dbReference type="ARBA" id="ARBA00004496"/>
    </source>
</evidence>